<gene>
    <name evidence="2" type="ORF">ESCO_005374</name>
</gene>
<feature type="region of interest" description="Disordered" evidence="1">
    <location>
        <begin position="1"/>
        <end position="25"/>
    </location>
</feature>
<evidence type="ECO:0000313" key="2">
    <source>
        <dbReference type="EMBL" id="KOS20368.1"/>
    </source>
</evidence>
<organism evidence="2 3">
    <name type="scientific">Escovopsis weberi</name>
    <dbReference type="NCBI Taxonomy" id="150374"/>
    <lineage>
        <taxon>Eukaryota</taxon>
        <taxon>Fungi</taxon>
        <taxon>Dikarya</taxon>
        <taxon>Ascomycota</taxon>
        <taxon>Pezizomycotina</taxon>
        <taxon>Sordariomycetes</taxon>
        <taxon>Hypocreomycetidae</taxon>
        <taxon>Hypocreales</taxon>
        <taxon>Hypocreaceae</taxon>
        <taxon>Escovopsis</taxon>
    </lineage>
</organism>
<comment type="caution">
    <text evidence="2">The sequence shown here is derived from an EMBL/GenBank/DDBJ whole genome shotgun (WGS) entry which is preliminary data.</text>
</comment>
<protein>
    <submittedName>
        <fullName evidence="2">Uncharacterized protein</fullName>
    </submittedName>
</protein>
<evidence type="ECO:0000256" key="1">
    <source>
        <dbReference type="SAM" id="MobiDB-lite"/>
    </source>
</evidence>
<keyword evidence="3" id="KW-1185">Reference proteome</keyword>
<accession>A0A0M8MX05</accession>
<dbReference type="AlphaFoldDB" id="A0A0M8MX05"/>
<name>A0A0M8MX05_ESCWE</name>
<dbReference type="Proteomes" id="UP000053831">
    <property type="component" value="Unassembled WGS sequence"/>
</dbReference>
<proteinExistence type="predicted"/>
<sequence>MPIDDSCHDPPPSCRSDPELGPGEPPARICTSECASICRGGLLLLIRAPTDRLLSGIDACAC</sequence>
<dbReference type="EMBL" id="LGSR01000017">
    <property type="protein sequence ID" value="KOS20368.1"/>
    <property type="molecule type" value="Genomic_DNA"/>
</dbReference>
<reference evidence="2 3" key="1">
    <citation type="submission" date="2015-07" db="EMBL/GenBank/DDBJ databases">
        <title>The genome of the fungus Escovopsis weberi, a specialized disease agent of ant agriculture.</title>
        <authorList>
            <person name="de Man T.J."/>
            <person name="Stajich J.E."/>
            <person name="Kubicek C.P."/>
            <person name="Chenthamara K."/>
            <person name="Atanasova L."/>
            <person name="Druzhinina I.S."/>
            <person name="Birnbaum S."/>
            <person name="Barribeau S.M."/>
            <person name="Teiling C."/>
            <person name="Suen G."/>
            <person name="Currie C."/>
            <person name="Gerardo N.M."/>
        </authorList>
    </citation>
    <scope>NUCLEOTIDE SEQUENCE [LARGE SCALE GENOMIC DNA]</scope>
</reference>
<evidence type="ECO:0000313" key="3">
    <source>
        <dbReference type="Proteomes" id="UP000053831"/>
    </source>
</evidence>